<organism evidence="9 10">
    <name type="scientific">Heterodera trifolii</name>
    <dbReference type="NCBI Taxonomy" id="157864"/>
    <lineage>
        <taxon>Eukaryota</taxon>
        <taxon>Metazoa</taxon>
        <taxon>Ecdysozoa</taxon>
        <taxon>Nematoda</taxon>
        <taxon>Chromadorea</taxon>
        <taxon>Rhabditida</taxon>
        <taxon>Tylenchina</taxon>
        <taxon>Tylenchomorpha</taxon>
        <taxon>Tylenchoidea</taxon>
        <taxon>Heteroderidae</taxon>
        <taxon>Heteroderinae</taxon>
        <taxon>Heterodera</taxon>
    </lineage>
</organism>
<name>A0ABD2K745_9BILA</name>
<dbReference type="Pfam" id="PF00406">
    <property type="entry name" value="ADK"/>
    <property type="match status" value="1"/>
</dbReference>
<evidence type="ECO:0000256" key="2">
    <source>
        <dbReference type="ARBA" id="ARBA00022679"/>
    </source>
</evidence>
<dbReference type="HAMAP" id="MF_00235">
    <property type="entry name" value="Adenylate_kinase_Adk"/>
    <property type="match status" value="1"/>
</dbReference>
<dbReference type="InterPro" id="IPR047575">
    <property type="entry name" value="Sm"/>
</dbReference>
<evidence type="ECO:0000256" key="6">
    <source>
        <dbReference type="ARBA" id="ARBA00048116"/>
    </source>
</evidence>
<evidence type="ECO:0000259" key="8">
    <source>
        <dbReference type="PROSITE" id="PS52002"/>
    </source>
</evidence>
<dbReference type="Proteomes" id="UP001620626">
    <property type="component" value="Unassembled WGS sequence"/>
</dbReference>
<dbReference type="GO" id="GO:0006221">
    <property type="term" value="P:pyrimidine nucleotide biosynthetic process"/>
    <property type="evidence" value="ECO:0007669"/>
    <property type="project" value="UniProtKB-UniRule"/>
</dbReference>
<feature type="binding site" evidence="7">
    <location>
        <begin position="242"/>
        <end position="244"/>
    </location>
    <ligand>
        <name>a ribonucleoside 5'-phosphate</name>
        <dbReference type="ChEBI" id="CHEBI:58043"/>
    </ligand>
</feature>
<dbReference type="InterPro" id="IPR000850">
    <property type="entry name" value="Adenylat/UMP-CMP_kin"/>
</dbReference>
<dbReference type="HAMAP" id="MF_03172">
    <property type="entry name" value="Adenylate_kinase_UMP_CMP_kin"/>
    <property type="match status" value="1"/>
</dbReference>
<dbReference type="InterPro" id="IPR010920">
    <property type="entry name" value="LSM_dom_sf"/>
</dbReference>
<dbReference type="InterPro" id="IPR006266">
    <property type="entry name" value="UMP_CMP_kinase"/>
</dbReference>
<comment type="domain">
    <text evidence="7">Consists of three domains, a large central CORE domain and two small peripheral domains, NMPbind and LID, which undergo movements during catalysis. The LID domain closes over the site of phosphoryl transfer upon ATP binding. Assembling and dissambling the active center during each catalytic cycle provides an effective means to prevent ATP hydrolysis.</text>
</comment>
<feature type="region of interest" description="NMPbind" evidence="7">
    <location>
        <begin position="214"/>
        <end position="244"/>
    </location>
</feature>
<keyword evidence="5 7" id="KW-0067">ATP-binding</keyword>
<keyword evidence="3 7" id="KW-0547">Nucleotide-binding</keyword>
<evidence type="ECO:0000313" key="10">
    <source>
        <dbReference type="Proteomes" id="UP001620626"/>
    </source>
</evidence>
<accession>A0ABD2K745</accession>
<evidence type="ECO:0000256" key="1">
    <source>
        <dbReference type="ARBA" id="ARBA00004201"/>
    </source>
</evidence>
<dbReference type="GO" id="GO:0000932">
    <property type="term" value="C:P-body"/>
    <property type="evidence" value="ECO:0007669"/>
    <property type="project" value="UniProtKB-SubCell"/>
</dbReference>
<reference evidence="9 10" key="1">
    <citation type="submission" date="2024-10" db="EMBL/GenBank/DDBJ databases">
        <authorList>
            <person name="Kim D."/>
        </authorList>
    </citation>
    <scope>NUCLEOTIDE SEQUENCE [LARGE SCALE GENOMIC DNA]</scope>
    <source>
        <strain evidence="9">BH-2024</strain>
    </source>
</reference>
<dbReference type="InterPro" id="IPR034104">
    <property type="entry name" value="Lsm1"/>
</dbReference>
<comment type="catalytic activity">
    <reaction evidence="7">
        <text>CMP + ATP = CDP + ADP</text>
        <dbReference type="Rhea" id="RHEA:11600"/>
        <dbReference type="ChEBI" id="CHEBI:30616"/>
        <dbReference type="ChEBI" id="CHEBI:58069"/>
        <dbReference type="ChEBI" id="CHEBI:60377"/>
        <dbReference type="ChEBI" id="CHEBI:456216"/>
        <dbReference type="EC" id="2.7.4.14"/>
    </reaction>
</comment>
<sequence>MELPDPFLPGAVSLLDQLDKKLVVVLRDGKTLVGYLRTLDQFANLVLHETLERIHVDEFYGDIPRGIFLIRGENVVLAGEMDDTKPNPFKKVSMEEILRLQAEKVEQRQKQQRTRQELMHGSGQQQAKNTIGIFTRFPVHRLTALLFSPALTAPLVRQIAKISATLRQTVPTQQQNSRGTMSMFKVIFVLGPPGSGKGTQCQRIEKHFGFVHLSAGDLLREERQREGSTFGELIDRHIREGSIVPVEITCKLLENAMVARSDTAAGFLVDGFPRNKDNFDGWQREMGTKAKVLFVLSIQAPIEICVQRCLNRGQGRTDDNEESIRKRIVTYNQQTVPIIDHYASLSLVKTVDSTKGPDLVFAEIRAVFEQSGIGNASEEKATPNAKPSKTD</sequence>
<dbReference type="EC" id="2.7.4.14" evidence="7"/>
<dbReference type="InterPro" id="IPR027417">
    <property type="entry name" value="P-loop_NTPase"/>
</dbReference>
<comment type="catalytic activity">
    <reaction evidence="7">
        <text>dCMP + ATP = dCDP + ADP</text>
        <dbReference type="Rhea" id="RHEA:25094"/>
        <dbReference type="ChEBI" id="CHEBI:30616"/>
        <dbReference type="ChEBI" id="CHEBI:57566"/>
        <dbReference type="ChEBI" id="CHEBI:58593"/>
        <dbReference type="ChEBI" id="CHEBI:456216"/>
        <dbReference type="EC" id="2.7.4.14"/>
    </reaction>
</comment>
<feature type="binding site" evidence="7">
    <location>
        <begin position="194"/>
        <end position="199"/>
    </location>
    <ligand>
        <name>ATP</name>
        <dbReference type="ChEBI" id="CHEBI:30616"/>
    </ligand>
</feature>
<feature type="binding site" evidence="7">
    <location>
        <position position="220"/>
    </location>
    <ligand>
        <name>a ribonucleoside 5'-phosphate</name>
        <dbReference type="ChEBI" id="CHEBI:58043"/>
    </ligand>
</feature>
<dbReference type="PANTHER" id="PTHR23359">
    <property type="entry name" value="NUCLEOTIDE KINASE"/>
    <property type="match status" value="1"/>
</dbReference>
<dbReference type="GO" id="GO:0005634">
    <property type="term" value="C:nucleus"/>
    <property type="evidence" value="ECO:0007669"/>
    <property type="project" value="UniProtKB-SubCell"/>
</dbReference>
<evidence type="ECO:0000313" key="9">
    <source>
        <dbReference type="EMBL" id="KAL3098718.1"/>
    </source>
</evidence>
<comment type="similarity">
    <text evidence="7">Belongs to the adenylate kinase family. UMP-CMP kinase subfamily.</text>
</comment>
<keyword evidence="2 7" id="KW-0808">Transferase</keyword>
<feature type="domain" description="Sm" evidence="8">
    <location>
        <begin position="9"/>
        <end position="84"/>
    </location>
</feature>
<feature type="binding site" evidence="7">
    <location>
        <position position="278"/>
    </location>
    <ligand>
        <name>CMP</name>
        <dbReference type="ChEBI" id="CHEBI:60377"/>
    </ligand>
</feature>
<feature type="binding site" evidence="7">
    <location>
        <position position="312"/>
    </location>
    <ligand>
        <name>ATP</name>
        <dbReference type="ChEBI" id="CHEBI:30616"/>
    </ligand>
</feature>
<proteinExistence type="inferred from homology"/>
<dbReference type="AlphaFoldDB" id="A0ABD2K745"/>
<dbReference type="SMART" id="SM00651">
    <property type="entry name" value="Sm"/>
    <property type="match status" value="1"/>
</dbReference>
<comment type="subunit">
    <text evidence="7">Monomer.</text>
</comment>
<keyword evidence="7" id="KW-0539">Nucleus</keyword>
<comment type="function">
    <text evidence="7">Catalyzes the phosphorylation of pyrimidine nucleoside monophosphates at the expense of ATP. Plays an important role in de novo pyrimidine nucleotide biosynthesis. Has preference for UMP and CMP as phosphate acceptors.</text>
</comment>
<feature type="binding site" evidence="7">
    <location>
        <position position="316"/>
    </location>
    <ligand>
        <name>a ribonucleoside 5'-phosphate</name>
        <dbReference type="ChEBI" id="CHEBI:58043"/>
    </ligand>
</feature>
<dbReference type="NCBIfam" id="TIGR01359">
    <property type="entry name" value="UMP_CMP_kin_fam"/>
    <property type="match status" value="1"/>
</dbReference>
<evidence type="ECO:0000256" key="5">
    <source>
        <dbReference type="ARBA" id="ARBA00022840"/>
    </source>
</evidence>
<dbReference type="PRINTS" id="PR00094">
    <property type="entry name" value="ADENYLTKNASE"/>
</dbReference>
<keyword evidence="7" id="KW-0665">Pyrimidine biosynthesis</keyword>
<keyword evidence="10" id="KW-1185">Reference proteome</keyword>
<evidence type="ECO:0000256" key="4">
    <source>
        <dbReference type="ARBA" id="ARBA00022777"/>
    </source>
</evidence>
<dbReference type="Pfam" id="PF01423">
    <property type="entry name" value="LSM"/>
    <property type="match status" value="1"/>
</dbReference>
<dbReference type="Gene3D" id="3.40.50.300">
    <property type="entry name" value="P-loop containing nucleotide triphosphate hydrolases"/>
    <property type="match status" value="1"/>
</dbReference>
<dbReference type="PROSITE" id="PS52002">
    <property type="entry name" value="SM"/>
    <property type="match status" value="1"/>
</dbReference>
<feature type="binding site" evidence="7">
    <location>
        <begin position="271"/>
        <end position="274"/>
    </location>
    <ligand>
        <name>a ribonucleoside 5'-phosphate</name>
        <dbReference type="ChEBI" id="CHEBI:58043"/>
    </ligand>
</feature>
<comment type="caution">
    <text evidence="9">The sequence shown here is derived from an EMBL/GenBank/DDBJ whole genome shotgun (WGS) entry which is preliminary data.</text>
</comment>
<dbReference type="SUPFAM" id="SSF52540">
    <property type="entry name" value="P-loop containing nucleoside triphosphate hydrolases"/>
    <property type="match status" value="1"/>
</dbReference>
<comment type="caution">
    <text evidence="7">Lacks conserved residue(s) required for the propagation of feature annotation.</text>
</comment>
<dbReference type="SUPFAM" id="SSF50182">
    <property type="entry name" value="Sm-like ribonucleoproteins"/>
    <property type="match status" value="1"/>
</dbReference>
<protein>
    <recommendedName>
        <fullName evidence="7">UMP-CMP kinase</fullName>
        <ecNumber evidence="7">2.7.4.14</ecNumber>
    </recommendedName>
    <alternativeName>
        <fullName evidence="7">Deoxycytidylate kinase</fullName>
        <shortName evidence="7">CK</shortName>
        <shortName evidence="7">dCMP kinase</shortName>
    </alternativeName>
    <alternativeName>
        <fullName evidence="7">Uridine monophosphate/cytidine monophosphate kinase</fullName>
        <shortName evidence="7">UMP/CMP kinase</shortName>
        <shortName evidence="7">UMP/CMPK</shortName>
    </alternativeName>
</protein>
<dbReference type="CDD" id="cd01728">
    <property type="entry name" value="LSm1"/>
    <property type="match status" value="1"/>
</dbReference>
<feature type="binding site" evidence="7">
    <location>
        <position position="327"/>
    </location>
    <ligand>
        <name>a ribonucleoside 5'-phosphate</name>
        <dbReference type="ChEBI" id="CHEBI:58043"/>
    </ligand>
</feature>
<comment type="cofactor">
    <cofactor evidence="7">
        <name>Mg(2+)</name>
        <dbReference type="ChEBI" id="CHEBI:18420"/>
    </cofactor>
    <text evidence="7">Binds 1 Mg(2+) ion per monomer.</text>
</comment>
<feature type="binding site" evidence="7">
    <location>
        <position position="355"/>
    </location>
    <ligand>
        <name>ATP</name>
        <dbReference type="ChEBI" id="CHEBI:30616"/>
    </ligand>
</feature>
<keyword evidence="7" id="KW-0963">Cytoplasm</keyword>
<comment type="catalytic activity">
    <reaction evidence="6 7">
        <text>UMP + ATP = UDP + ADP</text>
        <dbReference type="Rhea" id="RHEA:24400"/>
        <dbReference type="ChEBI" id="CHEBI:30616"/>
        <dbReference type="ChEBI" id="CHEBI:57865"/>
        <dbReference type="ChEBI" id="CHEBI:58223"/>
        <dbReference type="ChEBI" id="CHEBI:456216"/>
        <dbReference type="EC" id="2.7.4.14"/>
    </reaction>
</comment>
<dbReference type="CDD" id="cd01428">
    <property type="entry name" value="ADK"/>
    <property type="match status" value="1"/>
</dbReference>
<keyword evidence="4 7" id="KW-0418">Kinase</keyword>
<dbReference type="GO" id="GO:0016301">
    <property type="term" value="F:kinase activity"/>
    <property type="evidence" value="ECO:0007669"/>
    <property type="project" value="UniProtKB-KW"/>
</dbReference>
<dbReference type="InterPro" id="IPR001163">
    <property type="entry name" value="Sm_dom_euk/arc"/>
</dbReference>
<dbReference type="GO" id="GO:0005524">
    <property type="term" value="F:ATP binding"/>
    <property type="evidence" value="ECO:0007669"/>
    <property type="project" value="UniProtKB-KW"/>
</dbReference>
<gene>
    <name evidence="9" type="ORF">niasHT_024472</name>
</gene>
<dbReference type="Gene3D" id="2.30.30.100">
    <property type="match status" value="1"/>
</dbReference>
<comment type="subcellular location">
    <subcellularLocation>
        <location evidence="1">Cytoplasm</location>
        <location evidence="1">P-body</location>
    </subcellularLocation>
    <subcellularLocation>
        <location evidence="7">Cytoplasm</location>
    </subcellularLocation>
    <subcellularLocation>
        <location evidence="7">Nucleus</location>
    </subcellularLocation>
</comment>
<evidence type="ECO:0000256" key="7">
    <source>
        <dbReference type="HAMAP-Rule" id="MF_03172"/>
    </source>
</evidence>
<dbReference type="EMBL" id="JBICBT010000819">
    <property type="protein sequence ID" value="KAL3098718.1"/>
    <property type="molecule type" value="Genomic_DNA"/>
</dbReference>
<evidence type="ECO:0000256" key="3">
    <source>
        <dbReference type="ARBA" id="ARBA00022741"/>
    </source>
</evidence>